<reference evidence="1 2" key="1">
    <citation type="journal article" date="2016" name="Nat. Commun.">
        <title>Thousands of microbial genomes shed light on interconnected biogeochemical processes in an aquifer system.</title>
        <authorList>
            <person name="Anantharaman K."/>
            <person name="Brown C.T."/>
            <person name="Hug L.A."/>
            <person name="Sharon I."/>
            <person name="Castelle C.J."/>
            <person name="Probst A.J."/>
            <person name="Thomas B.C."/>
            <person name="Singh A."/>
            <person name="Wilkins M.J."/>
            <person name="Karaoz U."/>
            <person name="Brodie E.L."/>
            <person name="Williams K.H."/>
            <person name="Hubbard S.S."/>
            <person name="Banfield J.F."/>
        </authorList>
    </citation>
    <scope>NUCLEOTIDE SEQUENCE [LARGE SCALE GENOMIC DNA]</scope>
</reference>
<comment type="caution">
    <text evidence="1">The sequence shown here is derived from an EMBL/GenBank/DDBJ whole genome shotgun (WGS) entry which is preliminary data.</text>
</comment>
<dbReference type="Proteomes" id="UP000177208">
    <property type="component" value="Unassembled WGS sequence"/>
</dbReference>
<evidence type="ECO:0000313" key="1">
    <source>
        <dbReference type="EMBL" id="OGK15718.1"/>
    </source>
</evidence>
<dbReference type="AlphaFoldDB" id="A0A1F7GA00"/>
<dbReference type="InterPro" id="IPR011055">
    <property type="entry name" value="Dup_hybrid_motif"/>
</dbReference>
<proteinExistence type="predicted"/>
<organism evidence="1 2">
    <name type="scientific">Candidatus Roizmanbacteria bacterium RIFCSPHIGHO2_01_FULL_39_12c</name>
    <dbReference type="NCBI Taxonomy" id="1802031"/>
    <lineage>
        <taxon>Bacteria</taxon>
        <taxon>Candidatus Roizmaniibacteriota</taxon>
    </lineage>
</organism>
<sequence>MIHEILLSEAARYFRHKPIYPGEDKSIEPVPYLRLPFTKDGLDHAQLRSGQLGIGRKEHYCVSEGWYYSTRVRKVVPFGHGAVDFELPYGHPVVAPCDGYAMSSYHSFPLVDRKGNVKVKNGIRQQFGIGYFVQIYNPEQNRFVQLGHLSNIADNIPFSMPVKNGASWVATGHILTPADMMVGNNSNVEFVKIGEQIGFVGYSGLADEEDYIAGYERPYVINPNTPSWSIPHIHMDEFQRNYTNGKKDWRRDPYDIYMQDHHYPTHYNKLSMGKNPLFLTDSSDRPYFA</sequence>
<gene>
    <name evidence="1" type="ORF">A2774_00540</name>
</gene>
<evidence type="ECO:0000313" key="2">
    <source>
        <dbReference type="Proteomes" id="UP000177208"/>
    </source>
</evidence>
<dbReference type="EMBL" id="MFZG01000033">
    <property type="protein sequence ID" value="OGK15718.1"/>
    <property type="molecule type" value="Genomic_DNA"/>
</dbReference>
<dbReference type="Gene3D" id="2.70.70.10">
    <property type="entry name" value="Glucose Permease (Domain IIA)"/>
    <property type="match status" value="1"/>
</dbReference>
<name>A0A1F7GA00_9BACT</name>
<protein>
    <submittedName>
        <fullName evidence="1">Uncharacterized protein</fullName>
    </submittedName>
</protein>
<accession>A0A1F7GA00</accession>